<protein>
    <submittedName>
        <fullName evidence="1">Uncharacterized protein</fullName>
    </submittedName>
</protein>
<evidence type="ECO:0000313" key="2">
    <source>
        <dbReference type="Proteomes" id="UP001187415"/>
    </source>
</evidence>
<name>A0AA88S0Y5_CHASR</name>
<accession>A0AA88S0Y5</accession>
<keyword evidence="2" id="KW-1185">Reference proteome</keyword>
<dbReference type="EMBL" id="JAUPFM010000017">
    <property type="protein sequence ID" value="KAK2824617.1"/>
    <property type="molecule type" value="Genomic_DNA"/>
</dbReference>
<organism evidence="1 2">
    <name type="scientific">Channa striata</name>
    <name type="common">Snakehead murrel</name>
    <name type="synonym">Ophicephalus striatus</name>
    <dbReference type="NCBI Taxonomy" id="64152"/>
    <lineage>
        <taxon>Eukaryota</taxon>
        <taxon>Metazoa</taxon>
        <taxon>Chordata</taxon>
        <taxon>Craniata</taxon>
        <taxon>Vertebrata</taxon>
        <taxon>Euteleostomi</taxon>
        <taxon>Actinopterygii</taxon>
        <taxon>Neopterygii</taxon>
        <taxon>Teleostei</taxon>
        <taxon>Neoteleostei</taxon>
        <taxon>Acanthomorphata</taxon>
        <taxon>Anabantaria</taxon>
        <taxon>Anabantiformes</taxon>
        <taxon>Channoidei</taxon>
        <taxon>Channidae</taxon>
        <taxon>Channa</taxon>
    </lineage>
</organism>
<proteinExistence type="predicted"/>
<comment type="caution">
    <text evidence="1">The sequence shown here is derived from an EMBL/GenBank/DDBJ whole genome shotgun (WGS) entry which is preliminary data.</text>
</comment>
<gene>
    <name evidence="1" type="ORF">Q5P01_021792</name>
</gene>
<sequence length="131" mass="14599">MDTAKSSPVLERSHATTARPWSGFECKPCQCQSQPPQWSIHHRLFVLQKVHLCSPSGSLEWSGPTLHLLRGFLCCRASASPPEGFRLHRWTPEDHSSPMFLPVHPNLTAPHGFFTLATCPGQSLTVVCEQK</sequence>
<evidence type="ECO:0000313" key="1">
    <source>
        <dbReference type="EMBL" id="KAK2824617.1"/>
    </source>
</evidence>
<dbReference type="Proteomes" id="UP001187415">
    <property type="component" value="Unassembled WGS sequence"/>
</dbReference>
<dbReference type="AlphaFoldDB" id="A0AA88S0Y5"/>
<reference evidence="1" key="1">
    <citation type="submission" date="2023-07" db="EMBL/GenBank/DDBJ databases">
        <title>Chromosome-level Genome Assembly of Striped Snakehead (Channa striata).</title>
        <authorList>
            <person name="Liu H."/>
        </authorList>
    </citation>
    <scope>NUCLEOTIDE SEQUENCE</scope>
    <source>
        <strain evidence="1">Gz</strain>
        <tissue evidence="1">Muscle</tissue>
    </source>
</reference>